<organism evidence="1 2">
    <name type="scientific">Pseudomonas helmanticensis</name>
    <dbReference type="NCBI Taxonomy" id="1471381"/>
    <lineage>
        <taxon>Bacteria</taxon>
        <taxon>Pseudomonadati</taxon>
        <taxon>Pseudomonadota</taxon>
        <taxon>Gammaproteobacteria</taxon>
        <taxon>Pseudomonadales</taxon>
        <taxon>Pseudomonadaceae</taxon>
        <taxon>Pseudomonas</taxon>
    </lineage>
</organism>
<name>A0ACD2U7C1_9PSED</name>
<reference evidence="1" key="1">
    <citation type="submission" date="2017-05" db="EMBL/GenBank/DDBJ databases">
        <authorList>
            <person name="Varghese N."/>
            <person name="Submissions S."/>
        </authorList>
    </citation>
    <scope>NUCLEOTIDE SEQUENCE</scope>
    <source>
        <strain evidence="1">LMG 28168</strain>
    </source>
</reference>
<evidence type="ECO:0000313" key="1">
    <source>
        <dbReference type="EMBL" id="SMQ26743.1"/>
    </source>
</evidence>
<gene>
    <name evidence="1" type="ORF">SAMN04488483_3175</name>
</gene>
<dbReference type="Proteomes" id="UP001158048">
    <property type="component" value="Unassembled WGS sequence"/>
</dbReference>
<proteinExistence type="predicted"/>
<comment type="caution">
    <text evidence="1">The sequence shown here is derived from an EMBL/GenBank/DDBJ whole genome shotgun (WGS) entry which is preliminary data.</text>
</comment>
<accession>A0ACD2U7C1</accession>
<sequence>MTTPVGAAAGCDLLIFFKGKIKGSQPAAAPTGVFSVDVAAVAALFDQAFDFGAAEDVVEYLVHA</sequence>
<keyword evidence="2" id="KW-1185">Reference proteome</keyword>
<protein>
    <submittedName>
        <fullName evidence="1">Uncharacterized protein</fullName>
    </submittedName>
</protein>
<evidence type="ECO:0000313" key="2">
    <source>
        <dbReference type="Proteomes" id="UP001158048"/>
    </source>
</evidence>
<dbReference type="EMBL" id="FXUY01000001">
    <property type="protein sequence ID" value="SMQ26743.1"/>
    <property type="molecule type" value="Genomic_DNA"/>
</dbReference>